<proteinExistence type="predicted"/>
<dbReference type="Pfam" id="PF12833">
    <property type="entry name" value="HTH_18"/>
    <property type="match status" value="1"/>
</dbReference>
<dbReference type="InterPro" id="IPR046532">
    <property type="entry name" value="DUF6597"/>
</dbReference>
<reference evidence="5 6" key="1">
    <citation type="submission" date="2021-06" db="EMBL/GenBank/DDBJ databases">
        <title>Faecalicatena sp. nov. isolated from porcine feces.</title>
        <authorList>
            <person name="Oh B.S."/>
            <person name="Lee J.H."/>
        </authorList>
    </citation>
    <scope>NUCLEOTIDE SEQUENCE [LARGE SCALE GENOMIC DNA]</scope>
    <source>
        <strain evidence="5 6">AGMB00832</strain>
    </source>
</reference>
<dbReference type="EMBL" id="JABACJ020000004">
    <property type="protein sequence ID" value="MBU3875434.1"/>
    <property type="molecule type" value="Genomic_DNA"/>
</dbReference>
<evidence type="ECO:0000256" key="3">
    <source>
        <dbReference type="ARBA" id="ARBA00023163"/>
    </source>
</evidence>
<dbReference type="PANTHER" id="PTHR46796">
    <property type="entry name" value="HTH-TYPE TRANSCRIPTIONAL ACTIVATOR RHAS-RELATED"/>
    <property type="match status" value="1"/>
</dbReference>
<protein>
    <submittedName>
        <fullName evidence="5">Helix-turn-helix domain-containing protein</fullName>
    </submittedName>
</protein>
<keyword evidence="6" id="KW-1185">Reference proteome</keyword>
<keyword evidence="2" id="KW-0238">DNA-binding</keyword>
<dbReference type="RefSeq" id="WP_216240442.1">
    <property type="nucleotide sequence ID" value="NZ_JABACJ020000004.1"/>
</dbReference>
<comment type="caution">
    <text evidence="5">The sequence shown here is derived from an EMBL/GenBank/DDBJ whole genome shotgun (WGS) entry which is preliminary data.</text>
</comment>
<evidence type="ECO:0000259" key="4">
    <source>
        <dbReference type="PROSITE" id="PS01124"/>
    </source>
</evidence>
<name>A0ABS6D1G3_9FIRM</name>
<dbReference type="PROSITE" id="PS01124">
    <property type="entry name" value="HTH_ARAC_FAMILY_2"/>
    <property type="match status" value="1"/>
</dbReference>
<evidence type="ECO:0000256" key="2">
    <source>
        <dbReference type="ARBA" id="ARBA00023125"/>
    </source>
</evidence>
<dbReference type="Pfam" id="PF20240">
    <property type="entry name" value="DUF6597"/>
    <property type="match status" value="1"/>
</dbReference>
<organism evidence="5 6">
    <name type="scientific">Faecalicatena faecalis</name>
    <dbReference type="NCBI Taxonomy" id="2726362"/>
    <lineage>
        <taxon>Bacteria</taxon>
        <taxon>Bacillati</taxon>
        <taxon>Bacillota</taxon>
        <taxon>Clostridia</taxon>
        <taxon>Lachnospirales</taxon>
        <taxon>Lachnospiraceae</taxon>
        <taxon>Faecalicatena</taxon>
    </lineage>
</organism>
<keyword evidence="3" id="KW-0804">Transcription</keyword>
<accession>A0ABS6D1G3</accession>
<dbReference type="Proteomes" id="UP000723714">
    <property type="component" value="Unassembled WGS sequence"/>
</dbReference>
<dbReference type="InterPro" id="IPR050204">
    <property type="entry name" value="AraC_XylS_family_regulators"/>
</dbReference>
<evidence type="ECO:0000313" key="6">
    <source>
        <dbReference type="Proteomes" id="UP000723714"/>
    </source>
</evidence>
<evidence type="ECO:0000313" key="5">
    <source>
        <dbReference type="EMBL" id="MBU3875434.1"/>
    </source>
</evidence>
<evidence type="ECO:0000256" key="1">
    <source>
        <dbReference type="ARBA" id="ARBA00023015"/>
    </source>
</evidence>
<dbReference type="InterPro" id="IPR018060">
    <property type="entry name" value="HTH_AraC"/>
</dbReference>
<gene>
    <name evidence="5" type="ORF">HGO97_006365</name>
</gene>
<dbReference type="SMART" id="SM00342">
    <property type="entry name" value="HTH_ARAC"/>
    <property type="match status" value="1"/>
</dbReference>
<sequence length="273" mass="31812">MYYPRQIPQLLDETYRKNLTYHEYCIGDLQDYIMCIWHITSKQRLVKPVFNTVLPDGCIDLLIDLNTHMMVFTGFSKNTETVSLEGSINLMGIRFKPGAVYSLFHVKGDTVMDHTVAFSDIEKKYDLSAVFHTTDIWEQIEILKNYLRFHISNADDISFIRFVDDLYYNPTNQCVRDIGKTLGYESRQLQRVFLKHYGISPKVLLNILRLHKCVTLLFDKSISLQDIAVESGFYDQAHFIKEIKRYTGILPTALLEKYKICPIYTIHSANTIL</sequence>
<feature type="domain" description="HTH araC/xylS-type" evidence="4">
    <location>
        <begin position="157"/>
        <end position="257"/>
    </location>
</feature>
<keyword evidence="1" id="KW-0805">Transcription regulation</keyword>